<protein>
    <submittedName>
        <fullName evidence="2">Uncharacterized protein</fullName>
    </submittedName>
</protein>
<feature type="signal peptide" evidence="1">
    <location>
        <begin position="1"/>
        <end position="17"/>
    </location>
</feature>
<feature type="chain" id="PRO_5018312661" evidence="1">
    <location>
        <begin position="18"/>
        <end position="109"/>
    </location>
</feature>
<dbReference type="EMBL" id="UYYB01098734">
    <property type="protein sequence ID" value="VDM77235.1"/>
    <property type="molecule type" value="Genomic_DNA"/>
</dbReference>
<keyword evidence="1" id="KW-0732">Signal</keyword>
<dbReference type="OrthoDB" id="5860806at2759"/>
<reference evidence="2 3" key="1">
    <citation type="submission" date="2018-11" db="EMBL/GenBank/DDBJ databases">
        <authorList>
            <consortium name="Pathogen Informatics"/>
        </authorList>
    </citation>
    <scope>NUCLEOTIDE SEQUENCE [LARGE SCALE GENOMIC DNA]</scope>
</reference>
<dbReference type="Proteomes" id="UP000270094">
    <property type="component" value="Unassembled WGS sequence"/>
</dbReference>
<sequence>MLIPVSILLLLITYATKQDSLEDDPKIFEDLTNESITRLGLFEPLPPLPQMTSVRRVIPGPPGIRPPPGFKEQEFGEEMVVVSANGSTRIMGVSRRKPRPDESVGDEED</sequence>
<name>A0A3P7L3A5_STRVU</name>
<gene>
    <name evidence="2" type="ORF">SVUK_LOCUS12233</name>
</gene>
<evidence type="ECO:0000256" key="1">
    <source>
        <dbReference type="SAM" id="SignalP"/>
    </source>
</evidence>
<proteinExistence type="predicted"/>
<evidence type="ECO:0000313" key="3">
    <source>
        <dbReference type="Proteomes" id="UP000270094"/>
    </source>
</evidence>
<organism evidence="2 3">
    <name type="scientific">Strongylus vulgaris</name>
    <name type="common">Blood worm</name>
    <dbReference type="NCBI Taxonomy" id="40348"/>
    <lineage>
        <taxon>Eukaryota</taxon>
        <taxon>Metazoa</taxon>
        <taxon>Ecdysozoa</taxon>
        <taxon>Nematoda</taxon>
        <taxon>Chromadorea</taxon>
        <taxon>Rhabditida</taxon>
        <taxon>Rhabditina</taxon>
        <taxon>Rhabditomorpha</taxon>
        <taxon>Strongyloidea</taxon>
        <taxon>Strongylidae</taxon>
        <taxon>Strongylus</taxon>
    </lineage>
</organism>
<keyword evidence="3" id="KW-1185">Reference proteome</keyword>
<accession>A0A3P7L3A5</accession>
<dbReference type="AlphaFoldDB" id="A0A3P7L3A5"/>
<evidence type="ECO:0000313" key="2">
    <source>
        <dbReference type="EMBL" id="VDM77235.1"/>
    </source>
</evidence>